<dbReference type="Proteomes" id="UP000288805">
    <property type="component" value="Unassembled WGS sequence"/>
</dbReference>
<feature type="domain" description="Retrotransposon gag" evidence="2">
    <location>
        <begin position="167"/>
        <end position="246"/>
    </location>
</feature>
<dbReference type="InterPro" id="IPR005162">
    <property type="entry name" value="Retrotrans_gag_dom"/>
</dbReference>
<evidence type="ECO:0000313" key="4">
    <source>
        <dbReference type="Proteomes" id="UP000288805"/>
    </source>
</evidence>
<sequence>MQSSHLMNKKCSMRKDPHQSLDKSSYSTCVSAKMRRDRRSQLSDAMQARLRPQMSGMEGKPHIVTAQEAYPGLSASPVMTDWLPYPPTQQPVGDLTNRGLIGLVSRQLDDMLSTPFNPYIINYEPPRGFMVPKFSTYDEINDPSDHIMHYRQLMTLDIGNDALLCKVFPASLHIQALSWFHCLPMNYVNNFQDFSEAFVGQYLCLTRHKQNINTLQNINMQENESLREFVKRFRQVVLQVESCSMDVVLQIFKRSICSGTPLFEPLVKKPSATMDNLFKRANKYSKLEDNVLTATQLILVTNRNVRNDSTKSSKPVNQRRQTGKG</sequence>
<evidence type="ECO:0000256" key="1">
    <source>
        <dbReference type="SAM" id="MobiDB-lite"/>
    </source>
</evidence>
<comment type="caution">
    <text evidence="3">The sequence shown here is derived from an EMBL/GenBank/DDBJ whole genome shotgun (WGS) entry which is preliminary data.</text>
</comment>
<name>A0A438H8F6_VITVI</name>
<dbReference type="AlphaFoldDB" id="A0A438H8F6"/>
<dbReference type="EMBL" id="QGNW01000260">
    <property type="protein sequence ID" value="RVW80798.1"/>
    <property type="molecule type" value="Genomic_DNA"/>
</dbReference>
<dbReference type="PANTHER" id="PTHR33223:SF10">
    <property type="entry name" value="AMINOTRANSFERASE-LIKE PLANT MOBILE DOMAIN-CONTAINING PROTEIN"/>
    <property type="match status" value="1"/>
</dbReference>
<proteinExistence type="predicted"/>
<feature type="compositionally biased region" description="Polar residues" evidence="1">
    <location>
        <begin position="312"/>
        <end position="325"/>
    </location>
</feature>
<evidence type="ECO:0000313" key="3">
    <source>
        <dbReference type="EMBL" id="RVW80798.1"/>
    </source>
</evidence>
<feature type="region of interest" description="Disordered" evidence="1">
    <location>
        <begin position="305"/>
        <end position="325"/>
    </location>
</feature>
<dbReference type="PANTHER" id="PTHR33223">
    <property type="entry name" value="CCHC-TYPE DOMAIN-CONTAINING PROTEIN"/>
    <property type="match status" value="1"/>
</dbReference>
<reference evidence="3 4" key="1">
    <citation type="journal article" date="2018" name="PLoS Genet.">
        <title>Population sequencing reveals clonal diversity and ancestral inbreeding in the grapevine cultivar Chardonnay.</title>
        <authorList>
            <person name="Roach M.J."/>
            <person name="Johnson D.L."/>
            <person name="Bohlmann J."/>
            <person name="van Vuuren H.J."/>
            <person name="Jones S.J."/>
            <person name="Pretorius I.S."/>
            <person name="Schmidt S.A."/>
            <person name="Borneman A.R."/>
        </authorList>
    </citation>
    <scope>NUCLEOTIDE SEQUENCE [LARGE SCALE GENOMIC DNA]</scope>
    <source>
        <strain evidence="4">cv. Chardonnay</strain>
        <tissue evidence="3">Leaf</tissue>
    </source>
</reference>
<organism evidence="3 4">
    <name type="scientific">Vitis vinifera</name>
    <name type="common">Grape</name>
    <dbReference type="NCBI Taxonomy" id="29760"/>
    <lineage>
        <taxon>Eukaryota</taxon>
        <taxon>Viridiplantae</taxon>
        <taxon>Streptophyta</taxon>
        <taxon>Embryophyta</taxon>
        <taxon>Tracheophyta</taxon>
        <taxon>Spermatophyta</taxon>
        <taxon>Magnoliopsida</taxon>
        <taxon>eudicotyledons</taxon>
        <taxon>Gunneridae</taxon>
        <taxon>Pentapetalae</taxon>
        <taxon>rosids</taxon>
        <taxon>Vitales</taxon>
        <taxon>Vitaceae</taxon>
        <taxon>Viteae</taxon>
        <taxon>Vitis</taxon>
    </lineage>
</organism>
<dbReference type="Pfam" id="PF03732">
    <property type="entry name" value="Retrotrans_gag"/>
    <property type="match status" value="1"/>
</dbReference>
<accession>A0A438H8F6</accession>
<protein>
    <recommendedName>
        <fullName evidence="2">Retrotransposon gag domain-containing protein</fullName>
    </recommendedName>
</protein>
<feature type="region of interest" description="Disordered" evidence="1">
    <location>
        <begin position="1"/>
        <end position="40"/>
    </location>
</feature>
<evidence type="ECO:0000259" key="2">
    <source>
        <dbReference type="Pfam" id="PF03732"/>
    </source>
</evidence>
<gene>
    <name evidence="3" type="ORF">CK203_047834</name>
</gene>